<dbReference type="Pfam" id="PF18962">
    <property type="entry name" value="Por_Secre_tail"/>
    <property type="match status" value="1"/>
</dbReference>
<evidence type="ECO:0000256" key="1">
    <source>
        <dbReference type="SAM" id="SignalP"/>
    </source>
</evidence>
<keyword evidence="1" id="KW-0732">Signal</keyword>
<feature type="domain" description="Secretion system C-terminal sorting" evidence="2">
    <location>
        <begin position="1038"/>
        <end position="1110"/>
    </location>
</feature>
<comment type="caution">
    <text evidence="3">The sequence shown here is derived from an EMBL/GenBank/DDBJ whole genome shotgun (WGS) entry which is preliminary data.</text>
</comment>
<evidence type="ECO:0000259" key="2">
    <source>
        <dbReference type="Pfam" id="PF18962"/>
    </source>
</evidence>
<reference evidence="3 4" key="1">
    <citation type="submission" date="2016-08" db="EMBL/GenBank/DDBJ databases">
        <title>Hymenobacter coccineus sp. nov., Hymenobacter lapidarius sp. nov. and Hymenobacter glacialis sp. nov., isolated from Antarctic soil.</title>
        <authorList>
            <person name="Sedlacek I."/>
            <person name="Kralova S."/>
            <person name="Kyrova K."/>
            <person name="Maslanova I."/>
            <person name="Stankova E."/>
            <person name="Vrbovska V."/>
            <person name="Nemec M."/>
            <person name="Bartak M."/>
            <person name="Svec P."/>
            <person name="Busse H.-J."/>
            <person name="Pantucek R."/>
        </authorList>
    </citation>
    <scope>NUCLEOTIDE SEQUENCE [LARGE SCALE GENOMIC DNA]</scope>
    <source>
        <strain evidence="3 4">CCM 8643</strain>
    </source>
</reference>
<gene>
    <name evidence="3" type="ORF">BEN47_15735</name>
</gene>
<feature type="chain" id="PRO_5009578832" description="Secretion system C-terminal sorting domain-containing protein" evidence="1">
    <location>
        <begin position="27"/>
        <end position="1116"/>
    </location>
</feature>
<dbReference type="Proteomes" id="UP000176294">
    <property type="component" value="Unassembled WGS sequence"/>
</dbReference>
<sequence>MNARVFGGLYALVGVGATASVSLSSATGVFTNLAPGTYNLSVTLNGCTSTALEITINAAPGAPAQPQVTIVQPTSVLATGSLTVTAALTGGTYTLVGINATLTSSIGTFTGLAPGTYSLSVTLNGCTSTALEIIINAPGAPVLAIPIAVVVQPTCLAATGSLTVTAPLSGGVYTLVGVGATLTSATGVFTGLAPGAYSLRVTLNGSTSAALAVTINAALNTLSITNAAVTSASCAATGSITVTATGGTGAYSYQLNNGSFGTSNVFTGLASGTYTVTVQDASGCSATRTNVTILGGSSSLVLTLSSLVNATCITSTGSATLAASGGTMPYSYTLTSGSRVLTNTTGVFSSLAAGTYSVLVTDASGCTATCSTLQLVIDAAPNAPAQPAVTVVQPASCSVATGSVSVTLPLAGGSYTLVGAGVSLTSTTGVFDGLAPGTYSLSAILNGCASPALAVTINAAPGAPAQPVAVIVQPTAAGAAGSVTVTSPLSGGTYTLVGAGVALTSATGTFTNLAPGTYSLSVSVNGCVSAALAVTINAAPNAPALPVAVIVQPTAVVASGSLTVTAPLSGGTYTLVRAGVSLTSTTGVFTGLAPGAYSLSVSVNGCVSAALAVTINAAPGAPVLAPPVAGVVQPTCLVATGSLTVTAALSGGTYTLAGAGVSLTSATGVFTGLAPGTYSLSVSVNGLVSAALAVTINAAPAAPAQPIVAVVQPTSVLATGSVTVTSLLSGGVYALVGVGATAGVSLTSSIGVFTGLTPGAYSLSVSVSGCVSAALAVTINAAPIAPALPVAVVVQPTCLVATGSLTVTAALSGGTYTLVGAGVSLTSATGVFTGLAPGTYSLSVSVNGLVSAALAVTINSTPAVISLTSTVTAAACFGTATGQVQFQAVGGTAPYTFTLDGRLSNGSGLFTSLAAGVHVVLVRDANGCGAAASSVTITQPAVGLSVLFSAVVNACAGTTGQVSASATGGTAPYTYQLRLGAAGTVVATSPAVTSGFTFTGLGANTYRLFVLDARGCETEAVAQLLITNACLKLTLLEVYPNPFSGRATVEFQVPEGEQYSLALYDILGRLVRRVSEGVGEANRIYQLPIGDNLAEGLYEVRLISNGTTKTVRVHAQ</sequence>
<evidence type="ECO:0000313" key="3">
    <source>
        <dbReference type="EMBL" id="OGX84911.1"/>
    </source>
</evidence>
<dbReference type="RefSeq" id="WP_070728728.1">
    <property type="nucleotide sequence ID" value="NZ_MDZB01000113.1"/>
</dbReference>
<dbReference type="OrthoDB" id="861786at2"/>
<organism evidence="3 4">
    <name type="scientific">Hymenobacter lapidarius</name>
    <dbReference type="NCBI Taxonomy" id="1908237"/>
    <lineage>
        <taxon>Bacteria</taxon>
        <taxon>Pseudomonadati</taxon>
        <taxon>Bacteroidota</taxon>
        <taxon>Cytophagia</taxon>
        <taxon>Cytophagales</taxon>
        <taxon>Hymenobacteraceae</taxon>
        <taxon>Hymenobacter</taxon>
    </lineage>
</organism>
<dbReference type="STRING" id="1908237.BEN47_15735"/>
<dbReference type="Pfam" id="PF13573">
    <property type="entry name" value="SprB"/>
    <property type="match status" value="4"/>
</dbReference>
<feature type="signal peptide" evidence="1">
    <location>
        <begin position="1"/>
        <end position="26"/>
    </location>
</feature>
<dbReference type="Gene3D" id="2.60.40.740">
    <property type="match status" value="1"/>
</dbReference>
<dbReference type="EMBL" id="MDZB01000113">
    <property type="protein sequence ID" value="OGX84911.1"/>
    <property type="molecule type" value="Genomic_DNA"/>
</dbReference>
<accession>A0A1G1T225</accession>
<protein>
    <recommendedName>
        <fullName evidence="2">Secretion system C-terminal sorting domain-containing protein</fullName>
    </recommendedName>
</protein>
<dbReference type="InterPro" id="IPR026444">
    <property type="entry name" value="Secre_tail"/>
</dbReference>
<evidence type="ECO:0000313" key="4">
    <source>
        <dbReference type="Proteomes" id="UP000176294"/>
    </source>
</evidence>
<dbReference type="AlphaFoldDB" id="A0A1G1T225"/>
<name>A0A1G1T225_9BACT</name>
<keyword evidence="4" id="KW-1185">Reference proteome</keyword>
<dbReference type="InterPro" id="IPR025667">
    <property type="entry name" value="SprB_repeat"/>
</dbReference>
<dbReference type="NCBIfam" id="TIGR04183">
    <property type="entry name" value="Por_Secre_tail"/>
    <property type="match status" value="1"/>
</dbReference>
<proteinExistence type="predicted"/>